<name>A0ABU5SYB2_9CYAN</name>
<evidence type="ECO:0000313" key="3">
    <source>
        <dbReference type="EMBL" id="MEA5443499.1"/>
    </source>
</evidence>
<evidence type="ECO:0000313" key="4">
    <source>
        <dbReference type="Proteomes" id="UP001302329"/>
    </source>
</evidence>
<reference evidence="3 4" key="1">
    <citation type="submission" date="2023-12" db="EMBL/GenBank/DDBJ databases">
        <title>Baltic Sea Cyanobacteria.</title>
        <authorList>
            <person name="Delbaje E."/>
            <person name="Fewer D.P."/>
            <person name="Shishido T.K."/>
        </authorList>
    </citation>
    <scope>NUCLEOTIDE SEQUENCE [LARGE SCALE GENOMIC DNA]</scope>
    <source>
        <strain evidence="3 4">UHCC 0281</strain>
    </source>
</reference>
<keyword evidence="4" id="KW-1185">Reference proteome</keyword>
<evidence type="ECO:0000259" key="2">
    <source>
        <dbReference type="Pfam" id="PF12801"/>
    </source>
</evidence>
<organism evidence="3 4">
    <name type="scientific">Cyanobium gracile UHCC 0281</name>
    <dbReference type="NCBI Taxonomy" id="3110309"/>
    <lineage>
        <taxon>Bacteria</taxon>
        <taxon>Bacillati</taxon>
        <taxon>Cyanobacteriota</taxon>
        <taxon>Cyanophyceae</taxon>
        <taxon>Synechococcales</taxon>
        <taxon>Prochlorococcaceae</taxon>
        <taxon>Cyanobium</taxon>
    </lineage>
</organism>
<sequence length="543" mass="60866">MVVPGCLLLLVVFSHELWRRICPLALVSQLFRLLGLQRTVSGRGGRREVAKVEPGSWLGRHHVELQWSLFMAGLSLRLLLVNSNTHGLGLLLLFTAVAALVVGWAYGGKAWCQYVCPMGPVQTIITGPRSFFGSPAHVQTTSRVTQSMCRTVTDSGKVQSACVACQTPCIDIDSERSYWSSLKGKRGLNWAWGSYPGLVLAFFLIIKLESRGGLDYLRSGMWAYDNEVTEYAWSPLVTAPWIPAVPRLVAIPVLLVLAAWISVALQRWLQQLQQRQLTPDFGERAQEIAIHRTRLLASFLAVNIFFWFADPTIGLLGPAGGQVIRSVALIVSGMWVHRGWYRERATYLRESTSASLRRQLEQLIPDLSPYLDGRSIDELSAAEVFTLVKVLPAQISQTKRSLYKGVMAELLASGRLEQATALVQLEELRQSLKLDDDDHWAAIQELALQDRRILELTGQQREIRSLRQEAAREAMLELLRLTRLDDLQQLLADPHVRDNLSRIRRDFLLDEASWQDLIDSIGPRSDRAWNTCRPASTTGGQAA</sequence>
<dbReference type="InterPro" id="IPR017896">
    <property type="entry name" value="4Fe4S_Fe-S-bd"/>
</dbReference>
<feature type="transmembrane region" description="Helical" evidence="1">
    <location>
        <begin position="87"/>
        <end position="106"/>
    </location>
</feature>
<dbReference type="Pfam" id="PF12801">
    <property type="entry name" value="Fer4_5"/>
    <property type="match status" value="1"/>
</dbReference>
<feature type="transmembrane region" description="Helical" evidence="1">
    <location>
        <begin position="187"/>
        <end position="206"/>
    </location>
</feature>
<feature type="transmembrane region" description="Helical" evidence="1">
    <location>
        <begin position="295"/>
        <end position="317"/>
    </location>
</feature>
<keyword evidence="1" id="KW-0472">Membrane</keyword>
<protein>
    <submittedName>
        <fullName evidence="3">4Fe-4S binding protein</fullName>
    </submittedName>
</protein>
<dbReference type="RefSeq" id="WP_323357481.1">
    <property type="nucleotide sequence ID" value="NZ_JAYGHY010000052.1"/>
</dbReference>
<feature type="transmembrane region" description="Helical" evidence="1">
    <location>
        <begin position="244"/>
        <end position="265"/>
    </location>
</feature>
<dbReference type="EMBL" id="JAYGHY010000052">
    <property type="protein sequence ID" value="MEA5443499.1"/>
    <property type="molecule type" value="Genomic_DNA"/>
</dbReference>
<dbReference type="Proteomes" id="UP001302329">
    <property type="component" value="Unassembled WGS sequence"/>
</dbReference>
<evidence type="ECO:0000256" key="1">
    <source>
        <dbReference type="SAM" id="Phobius"/>
    </source>
</evidence>
<feature type="domain" description="4Fe-4S ferredoxin-type" evidence="2">
    <location>
        <begin position="91"/>
        <end position="127"/>
    </location>
</feature>
<keyword evidence="1" id="KW-0812">Transmembrane</keyword>
<keyword evidence="1" id="KW-1133">Transmembrane helix</keyword>
<gene>
    <name evidence="3" type="ORF">VB739_13125</name>
</gene>
<comment type="caution">
    <text evidence="3">The sequence shown here is derived from an EMBL/GenBank/DDBJ whole genome shotgun (WGS) entry which is preliminary data.</text>
</comment>
<accession>A0ABU5SYB2</accession>
<proteinExistence type="predicted"/>